<name>A0A166BHM7_9AGAM</name>
<dbReference type="AlphaFoldDB" id="A0A166BHM7"/>
<gene>
    <name evidence="1" type="ORF">FIBSPDRAFT_961229</name>
</gene>
<accession>A0A166BHM7</accession>
<organism evidence="1 2">
    <name type="scientific">Athelia psychrophila</name>
    <dbReference type="NCBI Taxonomy" id="1759441"/>
    <lineage>
        <taxon>Eukaryota</taxon>
        <taxon>Fungi</taxon>
        <taxon>Dikarya</taxon>
        <taxon>Basidiomycota</taxon>
        <taxon>Agaricomycotina</taxon>
        <taxon>Agaricomycetes</taxon>
        <taxon>Agaricomycetidae</taxon>
        <taxon>Atheliales</taxon>
        <taxon>Atheliaceae</taxon>
        <taxon>Athelia</taxon>
    </lineage>
</organism>
<sequence>MVSWCRTWDSKNMTRSNSKNDPPKCIHLNLALTMRCQAPADVLQAVVGSGHEAAATDIVRKCIGEGFTAYQGAGKGGDRWKAKDECFDC</sequence>
<proteinExistence type="predicted"/>
<evidence type="ECO:0000313" key="2">
    <source>
        <dbReference type="Proteomes" id="UP000076532"/>
    </source>
</evidence>
<dbReference type="OrthoDB" id="3268246at2759"/>
<dbReference type="EMBL" id="KV417644">
    <property type="protein sequence ID" value="KZP12656.1"/>
    <property type="molecule type" value="Genomic_DNA"/>
</dbReference>
<keyword evidence="2" id="KW-1185">Reference proteome</keyword>
<reference evidence="1 2" key="1">
    <citation type="journal article" date="2016" name="Mol. Biol. Evol.">
        <title>Comparative Genomics of Early-Diverging Mushroom-Forming Fungi Provides Insights into the Origins of Lignocellulose Decay Capabilities.</title>
        <authorList>
            <person name="Nagy L.G."/>
            <person name="Riley R."/>
            <person name="Tritt A."/>
            <person name="Adam C."/>
            <person name="Daum C."/>
            <person name="Floudas D."/>
            <person name="Sun H."/>
            <person name="Yadav J.S."/>
            <person name="Pangilinan J."/>
            <person name="Larsson K.H."/>
            <person name="Matsuura K."/>
            <person name="Barry K."/>
            <person name="Labutti K."/>
            <person name="Kuo R."/>
            <person name="Ohm R.A."/>
            <person name="Bhattacharya S.S."/>
            <person name="Shirouzu T."/>
            <person name="Yoshinaga Y."/>
            <person name="Martin F.M."/>
            <person name="Grigoriev I.V."/>
            <person name="Hibbett D.S."/>
        </authorList>
    </citation>
    <scope>NUCLEOTIDE SEQUENCE [LARGE SCALE GENOMIC DNA]</scope>
    <source>
        <strain evidence="1 2">CBS 109695</strain>
    </source>
</reference>
<dbReference type="Proteomes" id="UP000076532">
    <property type="component" value="Unassembled WGS sequence"/>
</dbReference>
<evidence type="ECO:0000313" key="1">
    <source>
        <dbReference type="EMBL" id="KZP12656.1"/>
    </source>
</evidence>
<protein>
    <submittedName>
        <fullName evidence="1">Uncharacterized protein</fullName>
    </submittedName>
</protein>